<dbReference type="NCBIfam" id="TIGR01549">
    <property type="entry name" value="HAD-SF-IA-v1"/>
    <property type="match status" value="1"/>
</dbReference>
<dbReference type="SFLD" id="SFLDS00003">
    <property type="entry name" value="Haloacid_Dehalogenase"/>
    <property type="match status" value="1"/>
</dbReference>
<evidence type="ECO:0000313" key="2">
    <source>
        <dbReference type="Proteomes" id="UP000307943"/>
    </source>
</evidence>
<comment type="caution">
    <text evidence="1">The sequence shown here is derived from an EMBL/GenBank/DDBJ whole genome shotgun (WGS) entry which is preliminary data.</text>
</comment>
<dbReference type="InterPro" id="IPR023198">
    <property type="entry name" value="PGP-like_dom2"/>
</dbReference>
<accession>A0A5C4T2L6</accession>
<dbReference type="EMBL" id="VDCQ01000048">
    <property type="protein sequence ID" value="TNJ63126.1"/>
    <property type="molecule type" value="Genomic_DNA"/>
</dbReference>
<dbReference type="NCBIfam" id="TIGR01509">
    <property type="entry name" value="HAD-SF-IA-v3"/>
    <property type="match status" value="1"/>
</dbReference>
<dbReference type="InterPro" id="IPR041492">
    <property type="entry name" value="HAD_2"/>
</dbReference>
<dbReference type="InterPro" id="IPR023214">
    <property type="entry name" value="HAD_sf"/>
</dbReference>
<sequence>MMRITTVLFDFDGTLADTLPICIHSISEAFRTYDGKSLTGPEVVALFGPTEADIIRLNLGKRESAEEAVQLFYKLYRQEHERMVQPNAEMMALLSELKSKGYRMGIVTGKGRDSLDISLERLGMEAYFGVTVSGDEMKRPKPDPEGVLTAMNALGADKSETLFIGDSEADMRAGKGAGVFTIGAHWLENVQTHRFDTTPDLFVTRTSQLLAFLEEHR</sequence>
<dbReference type="Gene3D" id="1.10.150.240">
    <property type="entry name" value="Putative phosphatase, domain 2"/>
    <property type="match status" value="1"/>
</dbReference>
<dbReference type="OrthoDB" id="9792518at2"/>
<reference evidence="1 2" key="1">
    <citation type="submission" date="2019-05" db="EMBL/GenBank/DDBJ databases">
        <title>We sequenced the genome of Paenibacillus hemerocallicola KCTC 33185 for further insight into its adaptation and study the phylogeny of Paenibacillus.</title>
        <authorList>
            <person name="Narsing Rao M.P."/>
        </authorList>
    </citation>
    <scope>NUCLEOTIDE SEQUENCE [LARGE SCALE GENOMIC DNA]</scope>
    <source>
        <strain evidence="1 2">KCTC 33185</strain>
    </source>
</reference>
<dbReference type="GO" id="GO:0006281">
    <property type="term" value="P:DNA repair"/>
    <property type="evidence" value="ECO:0007669"/>
    <property type="project" value="TreeGrafter"/>
</dbReference>
<dbReference type="Pfam" id="PF13419">
    <property type="entry name" value="HAD_2"/>
    <property type="match status" value="1"/>
</dbReference>
<gene>
    <name evidence="1" type="ORF">FE784_27365</name>
</gene>
<dbReference type="GO" id="GO:0008967">
    <property type="term" value="F:phosphoglycolate phosphatase activity"/>
    <property type="evidence" value="ECO:0007669"/>
    <property type="project" value="TreeGrafter"/>
</dbReference>
<dbReference type="GO" id="GO:0005829">
    <property type="term" value="C:cytosol"/>
    <property type="evidence" value="ECO:0007669"/>
    <property type="project" value="TreeGrafter"/>
</dbReference>
<dbReference type="SFLD" id="SFLDG01129">
    <property type="entry name" value="C1.5:_HAD__Beta-PGM__Phosphata"/>
    <property type="match status" value="1"/>
</dbReference>
<protein>
    <submittedName>
        <fullName evidence="1">HAD family hydrolase</fullName>
    </submittedName>
</protein>
<dbReference type="InterPro" id="IPR006439">
    <property type="entry name" value="HAD-SF_hydro_IA"/>
</dbReference>
<dbReference type="PRINTS" id="PR00413">
    <property type="entry name" value="HADHALOGNASE"/>
</dbReference>
<dbReference type="PANTHER" id="PTHR43434:SF1">
    <property type="entry name" value="PHOSPHOGLYCOLATE PHOSPHATASE"/>
    <property type="match status" value="1"/>
</dbReference>
<dbReference type="SUPFAM" id="SSF56784">
    <property type="entry name" value="HAD-like"/>
    <property type="match status" value="1"/>
</dbReference>
<dbReference type="SFLD" id="SFLDG01135">
    <property type="entry name" value="C1.5.6:_HAD__Beta-PGM__Phospha"/>
    <property type="match status" value="1"/>
</dbReference>
<dbReference type="InterPro" id="IPR036412">
    <property type="entry name" value="HAD-like_sf"/>
</dbReference>
<organism evidence="1 2">
    <name type="scientific">Paenibacillus hemerocallicola</name>
    <dbReference type="NCBI Taxonomy" id="1172614"/>
    <lineage>
        <taxon>Bacteria</taxon>
        <taxon>Bacillati</taxon>
        <taxon>Bacillota</taxon>
        <taxon>Bacilli</taxon>
        <taxon>Bacillales</taxon>
        <taxon>Paenibacillaceae</taxon>
        <taxon>Paenibacillus</taxon>
    </lineage>
</organism>
<name>A0A5C4T2L6_9BACL</name>
<keyword evidence="1" id="KW-0378">Hydrolase</keyword>
<dbReference type="AlphaFoldDB" id="A0A5C4T2L6"/>
<dbReference type="Proteomes" id="UP000307943">
    <property type="component" value="Unassembled WGS sequence"/>
</dbReference>
<keyword evidence="2" id="KW-1185">Reference proteome</keyword>
<dbReference type="PANTHER" id="PTHR43434">
    <property type="entry name" value="PHOSPHOGLYCOLATE PHOSPHATASE"/>
    <property type="match status" value="1"/>
</dbReference>
<evidence type="ECO:0000313" key="1">
    <source>
        <dbReference type="EMBL" id="TNJ63126.1"/>
    </source>
</evidence>
<dbReference type="Gene3D" id="3.40.50.1000">
    <property type="entry name" value="HAD superfamily/HAD-like"/>
    <property type="match status" value="1"/>
</dbReference>
<dbReference type="InterPro" id="IPR050155">
    <property type="entry name" value="HAD-like_hydrolase_sf"/>
</dbReference>
<dbReference type="RefSeq" id="WP_139605432.1">
    <property type="nucleotide sequence ID" value="NZ_VDCQ01000048.1"/>
</dbReference>
<proteinExistence type="predicted"/>